<protein>
    <recommendedName>
        <fullName evidence="3">Lipoprotein</fullName>
    </recommendedName>
</protein>
<evidence type="ECO:0008006" key="3">
    <source>
        <dbReference type="Google" id="ProtNLM"/>
    </source>
</evidence>
<sequence length="237" mass="25243">MPPYRLLLSAGLCFLFLLGGCKKEESADPSSSSSCATPLTFDVGMDGAGSILVYNVNGGTAPYTYAVAKQSYQTSEVFNGPYADGSYPVSVRSASGCETTKVIPLSRTMSICIASPNKQLLTNGTTKAWKLMGRTAYEASGAIREDTPTASGSTINYVYNVNGQCTFDNWETVGTTSRTQVPVSPLTAVTESYCPTTASANIRVWGENCTIDVLTATSLKIRLFSNPGYIVFTFVAK</sequence>
<dbReference type="AlphaFoldDB" id="A0A4Z0PDX9"/>
<reference evidence="1 2" key="1">
    <citation type="submission" date="2019-04" db="EMBL/GenBank/DDBJ databases">
        <authorList>
            <person name="Feng G."/>
            <person name="Zhang J."/>
            <person name="Zhu H."/>
        </authorList>
    </citation>
    <scope>NUCLEOTIDE SEQUENCE [LARGE SCALE GENOMIC DNA]</scope>
    <source>
        <strain evidence="1 2">JCM 17223</strain>
    </source>
</reference>
<dbReference type="RefSeq" id="WP_167852277.1">
    <property type="nucleotide sequence ID" value="NZ_SRLD01000092.1"/>
</dbReference>
<gene>
    <name evidence="1" type="ORF">E5J99_20830</name>
</gene>
<dbReference type="PROSITE" id="PS51257">
    <property type="entry name" value="PROKAR_LIPOPROTEIN"/>
    <property type="match status" value="1"/>
</dbReference>
<dbReference type="EMBL" id="SRLD01000092">
    <property type="protein sequence ID" value="TGE11678.1"/>
    <property type="molecule type" value="Genomic_DNA"/>
</dbReference>
<name>A0A4Z0PDX9_9BACT</name>
<comment type="caution">
    <text evidence="1">The sequence shown here is derived from an EMBL/GenBank/DDBJ whole genome shotgun (WGS) entry which is preliminary data.</text>
</comment>
<proteinExistence type="predicted"/>
<evidence type="ECO:0000313" key="1">
    <source>
        <dbReference type="EMBL" id="TGE11678.1"/>
    </source>
</evidence>
<evidence type="ECO:0000313" key="2">
    <source>
        <dbReference type="Proteomes" id="UP000297739"/>
    </source>
</evidence>
<dbReference type="Proteomes" id="UP000297739">
    <property type="component" value="Unassembled WGS sequence"/>
</dbReference>
<organism evidence="1 2">
    <name type="scientific">Hymenobacter elongatus</name>
    <dbReference type="NCBI Taxonomy" id="877208"/>
    <lineage>
        <taxon>Bacteria</taxon>
        <taxon>Pseudomonadati</taxon>
        <taxon>Bacteroidota</taxon>
        <taxon>Cytophagia</taxon>
        <taxon>Cytophagales</taxon>
        <taxon>Hymenobacteraceae</taxon>
        <taxon>Hymenobacter</taxon>
    </lineage>
</organism>
<accession>A0A4Z0PDX9</accession>
<keyword evidence="2" id="KW-1185">Reference proteome</keyword>